<dbReference type="KEGG" id="fat:DVK85_09010"/>
<keyword evidence="3" id="KW-1185">Reference proteome</keyword>
<dbReference type="Proteomes" id="UP000253951">
    <property type="component" value="Chromosome"/>
</dbReference>
<name>A0A345HCQ2_9FLAO</name>
<sequence length="156" mass="18495">MKKTTLLSIVIIILILLNIATLGFIFMKENHPHLPEGRINEPKDIIIKKLHFDEEQQRNYEIEITKHQKEISEIDKKIRENKHKLYSLLATPYNEEKRDSLIQIVAANQKKVELMHFNHFVTIKAICHQDQLAAYNELTRELPKLFAPPKELRRHE</sequence>
<dbReference type="EMBL" id="CP031188">
    <property type="protein sequence ID" value="AXG74362.1"/>
    <property type="molecule type" value="Genomic_DNA"/>
</dbReference>
<dbReference type="OrthoDB" id="1358465at2"/>
<dbReference type="AlphaFoldDB" id="A0A345HCQ2"/>
<reference evidence="2 3" key="1">
    <citation type="submission" date="2018-07" db="EMBL/GenBank/DDBJ databases">
        <title>Complete genome sequence of Flavobacterium arcticum type strain SM1502T.</title>
        <authorList>
            <person name="Li Y."/>
            <person name="Li D.-D."/>
        </authorList>
    </citation>
    <scope>NUCLEOTIDE SEQUENCE [LARGE SCALE GENOMIC DNA]</scope>
    <source>
        <strain evidence="2 3">SM1502</strain>
    </source>
</reference>
<evidence type="ECO:0000256" key="1">
    <source>
        <dbReference type="SAM" id="Phobius"/>
    </source>
</evidence>
<evidence type="ECO:0000313" key="3">
    <source>
        <dbReference type="Proteomes" id="UP000253951"/>
    </source>
</evidence>
<evidence type="ECO:0008006" key="4">
    <source>
        <dbReference type="Google" id="ProtNLM"/>
    </source>
</evidence>
<keyword evidence="1" id="KW-0812">Transmembrane</keyword>
<organism evidence="2 3">
    <name type="scientific">Flavobacterium arcticum</name>
    <dbReference type="NCBI Taxonomy" id="1784713"/>
    <lineage>
        <taxon>Bacteria</taxon>
        <taxon>Pseudomonadati</taxon>
        <taxon>Bacteroidota</taxon>
        <taxon>Flavobacteriia</taxon>
        <taxon>Flavobacteriales</taxon>
        <taxon>Flavobacteriaceae</taxon>
        <taxon>Flavobacterium</taxon>
    </lineage>
</organism>
<gene>
    <name evidence="2" type="ORF">DVK85_09010</name>
</gene>
<feature type="transmembrane region" description="Helical" evidence="1">
    <location>
        <begin position="6"/>
        <end position="26"/>
    </location>
</feature>
<accession>A0A345HCQ2</accession>
<protein>
    <recommendedName>
        <fullName evidence="4">Periplasmic heavy metal sensor</fullName>
    </recommendedName>
</protein>
<evidence type="ECO:0000313" key="2">
    <source>
        <dbReference type="EMBL" id="AXG74362.1"/>
    </source>
</evidence>
<dbReference type="RefSeq" id="WP_114678120.1">
    <property type="nucleotide sequence ID" value="NZ_CP031188.1"/>
</dbReference>
<dbReference type="Gene3D" id="1.20.120.1490">
    <property type="match status" value="1"/>
</dbReference>
<keyword evidence="1" id="KW-0472">Membrane</keyword>
<keyword evidence="1" id="KW-1133">Transmembrane helix</keyword>
<proteinExistence type="predicted"/>